<keyword evidence="4 6" id="KW-1133">Transmembrane helix</keyword>
<feature type="domain" description="Cardiolipin synthase N-terminal" evidence="7">
    <location>
        <begin position="26"/>
        <end position="68"/>
    </location>
</feature>
<feature type="transmembrane region" description="Helical" evidence="6">
    <location>
        <begin position="15"/>
        <end position="36"/>
    </location>
</feature>
<evidence type="ECO:0000259" key="7">
    <source>
        <dbReference type="Pfam" id="PF13396"/>
    </source>
</evidence>
<evidence type="ECO:0000256" key="2">
    <source>
        <dbReference type="ARBA" id="ARBA00022475"/>
    </source>
</evidence>
<evidence type="ECO:0000256" key="4">
    <source>
        <dbReference type="ARBA" id="ARBA00022989"/>
    </source>
</evidence>
<evidence type="ECO:0000313" key="8">
    <source>
        <dbReference type="EMBL" id="ONF73650.1"/>
    </source>
</evidence>
<keyword evidence="5 6" id="KW-0472">Membrane</keyword>
<organism evidence="8 9">
    <name type="scientific">Amycolatopsis keratiniphila subsp. keratiniphila</name>
    <dbReference type="NCBI Taxonomy" id="227715"/>
    <lineage>
        <taxon>Bacteria</taxon>
        <taxon>Bacillati</taxon>
        <taxon>Actinomycetota</taxon>
        <taxon>Actinomycetes</taxon>
        <taxon>Pseudonocardiales</taxon>
        <taxon>Pseudonocardiaceae</taxon>
        <taxon>Amycolatopsis</taxon>
        <taxon>Amycolatopsis japonica group</taxon>
    </lineage>
</organism>
<dbReference type="RefSeq" id="WP_063274776.1">
    <property type="nucleotide sequence ID" value="NZ_LQMT02000007.1"/>
</dbReference>
<dbReference type="OrthoDB" id="5125307at2"/>
<name>A0A1W2M202_9PSEU</name>
<dbReference type="Pfam" id="PF13396">
    <property type="entry name" value="PLDc_N"/>
    <property type="match status" value="1"/>
</dbReference>
<dbReference type="AlphaFoldDB" id="A0A1W2M202"/>
<feature type="transmembrane region" description="Helical" evidence="6">
    <location>
        <begin position="48"/>
        <end position="66"/>
    </location>
</feature>
<accession>A0A1W2M202</accession>
<keyword evidence="2" id="KW-1003">Cell membrane</keyword>
<evidence type="ECO:0000256" key="3">
    <source>
        <dbReference type="ARBA" id="ARBA00022692"/>
    </source>
</evidence>
<dbReference type="InterPro" id="IPR027379">
    <property type="entry name" value="CLS_N"/>
</dbReference>
<dbReference type="GO" id="GO:0005886">
    <property type="term" value="C:plasma membrane"/>
    <property type="evidence" value="ECO:0007669"/>
    <property type="project" value="UniProtKB-SubCell"/>
</dbReference>
<protein>
    <recommendedName>
        <fullName evidence="7">Cardiolipin synthase N-terminal domain-containing protein</fullName>
    </recommendedName>
</protein>
<evidence type="ECO:0000256" key="6">
    <source>
        <dbReference type="SAM" id="Phobius"/>
    </source>
</evidence>
<comment type="subcellular location">
    <subcellularLocation>
        <location evidence="1">Cell membrane</location>
        <topology evidence="1">Multi-pass membrane protein</topology>
    </subcellularLocation>
</comment>
<dbReference type="Proteomes" id="UP000076660">
    <property type="component" value="Unassembled WGS sequence"/>
</dbReference>
<evidence type="ECO:0000256" key="5">
    <source>
        <dbReference type="ARBA" id="ARBA00023136"/>
    </source>
</evidence>
<evidence type="ECO:0000313" key="9">
    <source>
        <dbReference type="Proteomes" id="UP000076660"/>
    </source>
</evidence>
<proteinExistence type="predicted"/>
<dbReference type="EMBL" id="LQMT02000007">
    <property type="protein sequence ID" value="ONF73650.1"/>
    <property type="molecule type" value="Genomic_DNA"/>
</dbReference>
<comment type="caution">
    <text evidence="8">The sequence shown here is derived from an EMBL/GenBank/DDBJ whole genome shotgun (WGS) entry which is preliminary data.</text>
</comment>
<keyword evidence="3 6" id="KW-0812">Transmembrane</keyword>
<gene>
    <name evidence="8" type="ORF">AVR91_0205930</name>
</gene>
<sequence>MSKRSGLRHTTNPGLLGFLTGVQLTLATVAWTDLALRPTAEIRGSKRRWALIIAINFAGPIAYLTWGRRPVDPATHP</sequence>
<evidence type="ECO:0000256" key="1">
    <source>
        <dbReference type="ARBA" id="ARBA00004651"/>
    </source>
</evidence>
<reference evidence="8 9" key="1">
    <citation type="submission" date="2016-12" db="EMBL/GenBank/DDBJ databases">
        <title>Amycolatopsis keratiniphila subsp. keratiniphila genome sequencing and assembly.</title>
        <authorList>
            <person name="Mayilraj S."/>
            <person name="Kaur N."/>
        </authorList>
    </citation>
    <scope>NUCLEOTIDE SEQUENCE [LARGE SCALE GENOMIC DNA]</scope>
    <source>
        <strain evidence="8 9">DSM 44409</strain>
    </source>
</reference>